<protein>
    <submittedName>
        <fullName evidence="1">Uncharacterized protein</fullName>
    </submittedName>
</protein>
<name>A0A2A2JKJ6_9BILA</name>
<proteinExistence type="predicted"/>
<accession>A0A2A2JKJ6</accession>
<dbReference type="AlphaFoldDB" id="A0A2A2JKJ6"/>
<evidence type="ECO:0000313" key="2">
    <source>
        <dbReference type="Proteomes" id="UP000218231"/>
    </source>
</evidence>
<sequence length="123" mass="13502">MWHNHIWSGTLAHPPIVRRWLRRGRPTSICRILRSAYVRIRSCSTADVLVLVRSARAVAMMTGPCSFADLPVLMRTTRTVSTMLTSSHWGGSVANGLVSMLARSGMRLVSGLSAVPDSRVLNS</sequence>
<comment type="caution">
    <text evidence="1">The sequence shown here is derived from an EMBL/GenBank/DDBJ whole genome shotgun (WGS) entry which is preliminary data.</text>
</comment>
<dbReference type="Proteomes" id="UP000218231">
    <property type="component" value="Unassembled WGS sequence"/>
</dbReference>
<gene>
    <name evidence="1" type="ORF">WR25_03964</name>
</gene>
<keyword evidence="2" id="KW-1185">Reference proteome</keyword>
<evidence type="ECO:0000313" key="1">
    <source>
        <dbReference type="EMBL" id="PAV62286.1"/>
    </source>
</evidence>
<reference evidence="1 2" key="1">
    <citation type="journal article" date="2017" name="Curr. Biol.">
        <title>Genome architecture and evolution of a unichromosomal asexual nematode.</title>
        <authorList>
            <person name="Fradin H."/>
            <person name="Zegar C."/>
            <person name="Gutwein M."/>
            <person name="Lucas J."/>
            <person name="Kovtun M."/>
            <person name="Corcoran D."/>
            <person name="Baugh L.R."/>
            <person name="Kiontke K."/>
            <person name="Gunsalus K."/>
            <person name="Fitch D.H."/>
            <person name="Piano F."/>
        </authorList>
    </citation>
    <scope>NUCLEOTIDE SEQUENCE [LARGE SCALE GENOMIC DNA]</scope>
    <source>
        <strain evidence="1">PF1309</strain>
    </source>
</reference>
<dbReference type="EMBL" id="LIAE01010377">
    <property type="protein sequence ID" value="PAV62286.1"/>
    <property type="molecule type" value="Genomic_DNA"/>
</dbReference>
<organism evidence="1 2">
    <name type="scientific">Diploscapter pachys</name>
    <dbReference type="NCBI Taxonomy" id="2018661"/>
    <lineage>
        <taxon>Eukaryota</taxon>
        <taxon>Metazoa</taxon>
        <taxon>Ecdysozoa</taxon>
        <taxon>Nematoda</taxon>
        <taxon>Chromadorea</taxon>
        <taxon>Rhabditida</taxon>
        <taxon>Rhabditina</taxon>
        <taxon>Rhabditomorpha</taxon>
        <taxon>Rhabditoidea</taxon>
        <taxon>Rhabditidae</taxon>
        <taxon>Diploscapter</taxon>
    </lineage>
</organism>